<gene>
    <name evidence="3" type="ORF">KACC15558_23240</name>
</gene>
<dbReference type="Proteomes" id="UP001498935">
    <property type="component" value="Unassembled WGS sequence"/>
</dbReference>
<feature type="region of interest" description="Disordered" evidence="1">
    <location>
        <begin position="15"/>
        <end position="40"/>
    </location>
</feature>
<dbReference type="InterPro" id="IPR011256">
    <property type="entry name" value="Reg_factor_effector_dom_sf"/>
</dbReference>
<keyword evidence="4" id="KW-1185">Reference proteome</keyword>
<dbReference type="Pfam" id="PF06445">
    <property type="entry name" value="GyrI-like"/>
    <property type="match status" value="1"/>
</dbReference>
<evidence type="ECO:0000313" key="3">
    <source>
        <dbReference type="EMBL" id="GAA5341284.1"/>
    </source>
</evidence>
<accession>A0ABP9U4L9</accession>
<dbReference type="SUPFAM" id="SSF55136">
    <property type="entry name" value="Probable bacterial effector-binding domain"/>
    <property type="match status" value="1"/>
</dbReference>
<evidence type="ECO:0000256" key="1">
    <source>
        <dbReference type="SAM" id="MobiDB-lite"/>
    </source>
</evidence>
<protein>
    <submittedName>
        <fullName evidence="3">GyrI-like domain-containing protein</fullName>
    </submittedName>
</protein>
<dbReference type="InterPro" id="IPR029442">
    <property type="entry name" value="GyrI-like"/>
</dbReference>
<comment type="caution">
    <text evidence="3">The sequence shown here is derived from an EMBL/GenBank/DDBJ whole genome shotgun (WGS) entry which is preliminary data.</text>
</comment>
<organism evidence="3 4">
    <name type="scientific">Brevibacterium ammoniilyticum</name>
    <dbReference type="NCBI Taxonomy" id="1046555"/>
    <lineage>
        <taxon>Bacteria</taxon>
        <taxon>Bacillati</taxon>
        <taxon>Actinomycetota</taxon>
        <taxon>Actinomycetes</taxon>
        <taxon>Micrococcales</taxon>
        <taxon>Brevibacteriaceae</taxon>
        <taxon>Brevibacterium</taxon>
    </lineage>
</organism>
<sequence>MPAFAEVDTTTATTEIAGPELAIESERAPTGHQRSTATASGAAVEKIDLKKTLPSYRAKSGEFATITVPPLRYLMLDGHGDPNVSPQFTSAVESLYPLAYALKFLSKRELDRDYVVPPLEGLWWAEDMSSFTTARNKADWDFTLMLLVPDWLDRTHIDSAAEAVARKSSPPRLREVRVETLDEGTCVQTLHLGSFDSEAEVLAHLHDDVIPNAGFALTGTHHEIYLSDSRRTAPEKLRTILRQPVRRVR</sequence>
<name>A0ABP9U4L9_9MICO</name>
<dbReference type="Gene3D" id="3.20.80.10">
    <property type="entry name" value="Regulatory factor, effector binding domain"/>
    <property type="match status" value="1"/>
</dbReference>
<evidence type="ECO:0000259" key="2">
    <source>
        <dbReference type="Pfam" id="PF06445"/>
    </source>
</evidence>
<feature type="domain" description="GyrI-like small molecule binding" evidence="2">
    <location>
        <begin position="66"/>
        <end position="245"/>
    </location>
</feature>
<evidence type="ECO:0000313" key="4">
    <source>
        <dbReference type="Proteomes" id="UP001498935"/>
    </source>
</evidence>
<proteinExistence type="predicted"/>
<reference evidence="3 4" key="1">
    <citation type="submission" date="2024-02" db="EMBL/GenBank/DDBJ databases">
        <title>Characterization of antibiotic resistant novel bacterial strains and their environmental applications.</title>
        <authorList>
            <person name="Manzoor S."/>
            <person name="Abbas S."/>
            <person name="Arshad M."/>
            <person name="Li W.J."/>
            <person name="Ahmed I."/>
        </authorList>
    </citation>
    <scope>NUCLEOTIDE SEQUENCE [LARGE SCALE GENOMIC DNA]</scope>
    <source>
        <strain evidence="3 4">KACC 15558</strain>
    </source>
</reference>
<dbReference type="EMBL" id="BAABNP010000009">
    <property type="protein sequence ID" value="GAA5341284.1"/>
    <property type="molecule type" value="Genomic_DNA"/>
</dbReference>